<dbReference type="EMBL" id="PNHE01000028">
    <property type="protein sequence ID" value="PMC58043.1"/>
    <property type="molecule type" value="Genomic_DNA"/>
</dbReference>
<feature type="domain" description="ABC transmembrane type-1" evidence="9">
    <location>
        <begin position="18"/>
        <end position="299"/>
    </location>
</feature>
<dbReference type="PROSITE" id="PS50893">
    <property type="entry name" value="ABC_TRANSPORTER_2"/>
    <property type="match status" value="1"/>
</dbReference>
<keyword evidence="2 7" id="KW-0812">Transmembrane</keyword>
<evidence type="ECO:0000256" key="6">
    <source>
        <dbReference type="ARBA" id="ARBA00023136"/>
    </source>
</evidence>
<dbReference type="GO" id="GO:0016887">
    <property type="term" value="F:ATP hydrolysis activity"/>
    <property type="evidence" value="ECO:0007669"/>
    <property type="project" value="InterPro"/>
</dbReference>
<dbReference type="GO" id="GO:0034040">
    <property type="term" value="F:ATPase-coupled lipid transmembrane transporter activity"/>
    <property type="evidence" value="ECO:0007669"/>
    <property type="project" value="TreeGrafter"/>
</dbReference>
<dbReference type="NCBIfam" id="TIGR02857">
    <property type="entry name" value="CydD"/>
    <property type="match status" value="1"/>
</dbReference>
<feature type="transmembrane region" description="Helical" evidence="7">
    <location>
        <begin position="53"/>
        <end position="70"/>
    </location>
</feature>
<protein>
    <submittedName>
        <fullName evidence="10">Thiol reductant ABC exporter subunit CydD</fullName>
    </submittedName>
</protein>
<dbReference type="GO" id="GO:0005524">
    <property type="term" value="F:ATP binding"/>
    <property type="evidence" value="ECO:0007669"/>
    <property type="project" value="UniProtKB-KW"/>
</dbReference>
<keyword evidence="5 7" id="KW-1133">Transmembrane helix</keyword>
<name>A0A2N6SLV0_9LACT</name>
<dbReference type="Pfam" id="PF00005">
    <property type="entry name" value="ABC_tran"/>
    <property type="match status" value="1"/>
</dbReference>
<dbReference type="OrthoDB" id="9770415at2"/>
<evidence type="ECO:0000256" key="1">
    <source>
        <dbReference type="ARBA" id="ARBA00004651"/>
    </source>
</evidence>
<dbReference type="InterPro" id="IPR027417">
    <property type="entry name" value="P-loop_NTPase"/>
</dbReference>
<accession>A0A2N6SLV0</accession>
<evidence type="ECO:0000259" key="9">
    <source>
        <dbReference type="PROSITE" id="PS50929"/>
    </source>
</evidence>
<feature type="transmembrane region" description="Helical" evidence="7">
    <location>
        <begin position="16"/>
        <end position="41"/>
    </location>
</feature>
<dbReference type="STRING" id="84521.SAMN04487994_100174"/>
<feature type="transmembrane region" description="Helical" evidence="7">
    <location>
        <begin position="135"/>
        <end position="152"/>
    </location>
</feature>
<dbReference type="Pfam" id="PF00664">
    <property type="entry name" value="ABC_membrane"/>
    <property type="match status" value="1"/>
</dbReference>
<evidence type="ECO:0000313" key="10">
    <source>
        <dbReference type="EMBL" id="PMC58043.1"/>
    </source>
</evidence>
<dbReference type="GO" id="GO:0042883">
    <property type="term" value="P:cysteine transport"/>
    <property type="evidence" value="ECO:0007669"/>
    <property type="project" value="InterPro"/>
</dbReference>
<dbReference type="RefSeq" id="WP_102227394.1">
    <property type="nucleotide sequence ID" value="NZ_PNFY01000003.1"/>
</dbReference>
<comment type="caution">
    <text evidence="10">The sequence shown here is derived from an EMBL/GenBank/DDBJ whole genome shotgun (WGS) entry which is preliminary data.</text>
</comment>
<reference evidence="10 11" key="1">
    <citation type="submission" date="2017-09" db="EMBL/GenBank/DDBJ databases">
        <title>Bacterial strain isolated from the female urinary microbiota.</title>
        <authorList>
            <person name="Thomas-White K."/>
            <person name="Kumar N."/>
            <person name="Forster S."/>
            <person name="Putonti C."/>
            <person name="Lawley T."/>
            <person name="Wolfe A.J."/>
        </authorList>
    </citation>
    <scope>NUCLEOTIDE SEQUENCE [LARGE SCALE GENOMIC DNA]</scope>
    <source>
        <strain evidence="10 11">UMB0852</strain>
    </source>
</reference>
<proteinExistence type="predicted"/>
<dbReference type="SUPFAM" id="SSF90123">
    <property type="entry name" value="ABC transporter transmembrane region"/>
    <property type="match status" value="1"/>
</dbReference>
<dbReference type="CDD" id="cd18584">
    <property type="entry name" value="ABC_6TM_AarD_CydD"/>
    <property type="match status" value="1"/>
</dbReference>
<evidence type="ECO:0000256" key="7">
    <source>
        <dbReference type="SAM" id="Phobius"/>
    </source>
</evidence>
<evidence type="ECO:0000259" key="8">
    <source>
        <dbReference type="PROSITE" id="PS50893"/>
    </source>
</evidence>
<dbReference type="SMART" id="SM00382">
    <property type="entry name" value="AAA"/>
    <property type="match status" value="1"/>
</dbReference>
<dbReference type="Gene3D" id="1.20.1560.10">
    <property type="entry name" value="ABC transporter type 1, transmembrane domain"/>
    <property type="match status" value="1"/>
</dbReference>
<keyword evidence="6 7" id="KW-0472">Membrane</keyword>
<dbReference type="InterPro" id="IPR011527">
    <property type="entry name" value="ABC1_TM_dom"/>
</dbReference>
<evidence type="ECO:0000256" key="2">
    <source>
        <dbReference type="ARBA" id="ARBA00022692"/>
    </source>
</evidence>
<dbReference type="InterPro" id="IPR036640">
    <property type="entry name" value="ABC1_TM_sf"/>
</dbReference>
<keyword evidence="3" id="KW-0547">Nucleotide-binding</keyword>
<feature type="transmembrane region" description="Helical" evidence="7">
    <location>
        <begin position="158"/>
        <end position="178"/>
    </location>
</feature>
<dbReference type="PANTHER" id="PTHR24221:SF614">
    <property type="entry name" value="GLUTATHIONE_L-CYSTEINE TRANSPORT SYSTEM ATP-BINDING_PERMEASE PROTEIN CYDC"/>
    <property type="match status" value="1"/>
</dbReference>
<evidence type="ECO:0000256" key="4">
    <source>
        <dbReference type="ARBA" id="ARBA00022840"/>
    </source>
</evidence>
<keyword evidence="11" id="KW-1185">Reference proteome</keyword>
<evidence type="ECO:0000313" key="11">
    <source>
        <dbReference type="Proteomes" id="UP000235682"/>
    </source>
</evidence>
<dbReference type="AlphaFoldDB" id="A0A2N6SLV0"/>
<dbReference type="GO" id="GO:0140359">
    <property type="term" value="F:ABC-type transporter activity"/>
    <property type="evidence" value="ECO:0007669"/>
    <property type="project" value="InterPro"/>
</dbReference>
<dbReference type="Proteomes" id="UP000235682">
    <property type="component" value="Unassembled WGS sequence"/>
</dbReference>
<organism evidence="10 11">
    <name type="scientific">Dolosicoccus paucivorans</name>
    <dbReference type="NCBI Taxonomy" id="84521"/>
    <lineage>
        <taxon>Bacteria</taxon>
        <taxon>Bacillati</taxon>
        <taxon>Bacillota</taxon>
        <taxon>Bacilli</taxon>
        <taxon>Lactobacillales</taxon>
        <taxon>Aerococcaceae</taxon>
        <taxon>Dolosicoccus</taxon>
    </lineage>
</organism>
<dbReference type="Gene3D" id="3.40.50.300">
    <property type="entry name" value="P-loop containing nucleotide triphosphate hydrolases"/>
    <property type="match status" value="1"/>
</dbReference>
<dbReference type="InterPro" id="IPR003439">
    <property type="entry name" value="ABC_transporter-like_ATP-bd"/>
</dbReference>
<feature type="domain" description="ABC transporter" evidence="8">
    <location>
        <begin position="332"/>
        <end position="572"/>
    </location>
</feature>
<dbReference type="InterPro" id="IPR039421">
    <property type="entry name" value="Type_1_exporter"/>
</dbReference>
<keyword evidence="4" id="KW-0067">ATP-binding</keyword>
<dbReference type="InterPro" id="IPR003593">
    <property type="entry name" value="AAA+_ATPase"/>
</dbReference>
<dbReference type="GO" id="GO:0005886">
    <property type="term" value="C:plasma membrane"/>
    <property type="evidence" value="ECO:0007669"/>
    <property type="project" value="UniProtKB-SubCell"/>
</dbReference>
<sequence length="580" mass="65820">MIDRAILTLPGIKSKLSWLAGLAVLQAFFIIGQSFTLAKVIVGLWQGQPLNNLWLFIGLFISCYVLRLGINRYRTKLLDHYAYQQAKNIREQLLSKLFRLGPSAVQQLGTGHVTTMTLDGITQVEDYIKLILQKVMGIALIPWIILASVFYFDWKSGVVLIFIYPLIILFMVILGYAAQAKAERQYASYQRLSNHFIDSLRGIDTLKLFGKSKSHAEDIYQSSESFRIRTIDTLKVAILSSFALDFLTTLSVAIVAVLLGLRLIEGQGDFLFALTVLILSPEYFLPIREFADNYHATLDGKNAFSNIQQILNFEEIKKETALVEPWQETSQLLIKDLAFSYDEHRLTLQNIHLSLKGYQKVGIIGMSGSGKSTFIQLLNGFLEPQQGDISFKNPQREDQTVHSFNLPSWQEQLIYMPQSPYIFNMSLKDNITFYTPNASQEAIEKAVTLAGLNELITQLPHGLDTLMGEGGRRVSGGQAHRIALARAFLDNKRRILLFDEPTAHLDIETELEIKKAMMPLLEDRLVFFATHRLHWMNEMDYILVFDNGQIVEEGTYESLIERQGAFVSLLKGVSLDESFR</sequence>
<dbReference type="InterPro" id="IPR014216">
    <property type="entry name" value="ABC_transptr_CydD"/>
</dbReference>
<gene>
    <name evidence="10" type="primary">cydD</name>
    <name evidence="10" type="ORF">CJ205_06485</name>
</gene>
<evidence type="ECO:0000256" key="3">
    <source>
        <dbReference type="ARBA" id="ARBA00022741"/>
    </source>
</evidence>
<feature type="transmembrane region" description="Helical" evidence="7">
    <location>
        <begin position="236"/>
        <end position="264"/>
    </location>
</feature>
<dbReference type="PANTHER" id="PTHR24221">
    <property type="entry name" value="ATP-BINDING CASSETTE SUB-FAMILY B"/>
    <property type="match status" value="1"/>
</dbReference>
<dbReference type="SUPFAM" id="SSF52540">
    <property type="entry name" value="P-loop containing nucleoside triphosphate hydrolases"/>
    <property type="match status" value="1"/>
</dbReference>
<evidence type="ECO:0000256" key="5">
    <source>
        <dbReference type="ARBA" id="ARBA00022989"/>
    </source>
</evidence>
<dbReference type="PROSITE" id="PS50929">
    <property type="entry name" value="ABC_TM1F"/>
    <property type="match status" value="1"/>
</dbReference>
<comment type="subcellular location">
    <subcellularLocation>
        <location evidence="1">Cell membrane</location>
        <topology evidence="1">Multi-pass membrane protein</topology>
    </subcellularLocation>
</comment>